<protein>
    <submittedName>
        <fullName evidence="1">Uncharacterized protein</fullName>
    </submittedName>
</protein>
<dbReference type="AlphaFoldDB" id="A0A0A9CAD2"/>
<organism evidence="1">
    <name type="scientific">Arundo donax</name>
    <name type="common">Giant reed</name>
    <name type="synonym">Donax arundinaceus</name>
    <dbReference type="NCBI Taxonomy" id="35708"/>
    <lineage>
        <taxon>Eukaryota</taxon>
        <taxon>Viridiplantae</taxon>
        <taxon>Streptophyta</taxon>
        <taxon>Embryophyta</taxon>
        <taxon>Tracheophyta</taxon>
        <taxon>Spermatophyta</taxon>
        <taxon>Magnoliopsida</taxon>
        <taxon>Liliopsida</taxon>
        <taxon>Poales</taxon>
        <taxon>Poaceae</taxon>
        <taxon>PACMAD clade</taxon>
        <taxon>Arundinoideae</taxon>
        <taxon>Arundineae</taxon>
        <taxon>Arundo</taxon>
    </lineage>
</organism>
<dbReference type="EMBL" id="GBRH01227530">
    <property type="protein sequence ID" value="JAD70365.1"/>
    <property type="molecule type" value="Transcribed_RNA"/>
</dbReference>
<reference evidence="1" key="1">
    <citation type="submission" date="2014-09" db="EMBL/GenBank/DDBJ databases">
        <authorList>
            <person name="Magalhaes I.L.F."/>
            <person name="Oliveira U."/>
            <person name="Santos F.R."/>
            <person name="Vidigal T.H.D.A."/>
            <person name="Brescovit A.D."/>
            <person name="Santos A.J."/>
        </authorList>
    </citation>
    <scope>NUCLEOTIDE SEQUENCE</scope>
    <source>
        <tissue evidence="1">Shoot tissue taken approximately 20 cm above the soil surface</tissue>
    </source>
</reference>
<proteinExistence type="predicted"/>
<sequence>MSVRSAGAAAGEERRR</sequence>
<name>A0A0A9CAD2_ARUDO</name>
<evidence type="ECO:0000313" key="1">
    <source>
        <dbReference type="EMBL" id="JAD70365.1"/>
    </source>
</evidence>
<reference evidence="1" key="2">
    <citation type="journal article" date="2015" name="Data Brief">
        <title>Shoot transcriptome of the giant reed, Arundo donax.</title>
        <authorList>
            <person name="Barrero R.A."/>
            <person name="Guerrero F.D."/>
            <person name="Moolhuijzen P."/>
            <person name="Goolsby J.A."/>
            <person name="Tidwell J."/>
            <person name="Bellgard S.E."/>
            <person name="Bellgard M.I."/>
        </authorList>
    </citation>
    <scope>NUCLEOTIDE SEQUENCE</scope>
    <source>
        <tissue evidence="1">Shoot tissue taken approximately 20 cm above the soil surface</tissue>
    </source>
</reference>
<accession>A0A0A9CAD2</accession>